<protein>
    <submittedName>
        <fullName evidence="1">Uncharacterized protein</fullName>
    </submittedName>
</protein>
<sequence>MDSWPFETLPGHYCRDMALSGKACHAQRRVTIANAHAGMFLVPFGPTGLLCDGFFAYA</sequence>
<organism evidence="1 2">
    <name type="scientific">Roseobacter denitrificans (strain ATCC 33942 / OCh 114)</name>
    <name type="common">Erythrobacter sp. (strain OCh 114)</name>
    <name type="synonym">Roseobacter denitrificans</name>
    <dbReference type="NCBI Taxonomy" id="375451"/>
    <lineage>
        <taxon>Bacteria</taxon>
        <taxon>Pseudomonadati</taxon>
        <taxon>Pseudomonadota</taxon>
        <taxon>Alphaproteobacteria</taxon>
        <taxon>Rhodobacterales</taxon>
        <taxon>Roseobacteraceae</taxon>
        <taxon>Roseobacter</taxon>
    </lineage>
</organism>
<keyword evidence="2" id="KW-1185">Reference proteome</keyword>
<dbReference type="KEGG" id="rde:RD1_0958"/>
<dbReference type="AlphaFoldDB" id="Q16BL7"/>
<evidence type="ECO:0000313" key="2">
    <source>
        <dbReference type="Proteomes" id="UP000007029"/>
    </source>
</evidence>
<dbReference type="HOGENOM" id="CLU_2976455_0_0_5"/>
<dbReference type="EMBL" id="CP000362">
    <property type="protein sequence ID" value="ABG30626.1"/>
    <property type="molecule type" value="Genomic_DNA"/>
</dbReference>
<dbReference type="Proteomes" id="UP000007029">
    <property type="component" value="Chromosome"/>
</dbReference>
<reference evidence="1 2" key="1">
    <citation type="journal article" date="2007" name="J. Bacteriol.">
        <title>The complete genome sequence of Roseobacter denitrificans reveals a mixotrophic rather than photosynthetic metabolism.</title>
        <authorList>
            <person name="Swingley W.D."/>
            <person name="Sadekar S."/>
            <person name="Mastrian S.D."/>
            <person name="Matthies H.J."/>
            <person name="Hao J."/>
            <person name="Ramos H."/>
            <person name="Acharya C.R."/>
            <person name="Conrad A.L."/>
            <person name="Taylor H.L."/>
            <person name="Dejesa L.C."/>
            <person name="Shah M.K."/>
            <person name="O'huallachain M.E."/>
            <person name="Lince M.T."/>
            <person name="Blankenship R.E."/>
            <person name="Beatty J.T."/>
            <person name="Touchman J.W."/>
        </authorList>
    </citation>
    <scope>NUCLEOTIDE SEQUENCE [LARGE SCALE GENOMIC DNA]</scope>
    <source>
        <strain evidence="2">ATCC 33942 / OCh 114</strain>
    </source>
</reference>
<proteinExistence type="predicted"/>
<accession>Q16BL7</accession>
<gene>
    <name evidence="1" type="ordered locus">RD1_0958</name>
</gene>
<name>Q16BL7_ROSDO</name>
<evidence type="ECO:0000313" key="1">
    <source>
        <dbReference type="EMBL" id="ABG30626.1"/>
    </source>
</evidence>